<dbReference type="AlphaFoldDB" id="A0A914WQ22"/>
<evidence type="ECO:0000256" key="1">
    <source>
        <dbReference type="ARBA" id="ARBA00004141"/>
    </source>
</evidence>
<keyword evidence="5 6" id="KW-0472">Membrane</keyword>
<dbReference type="GO" id="GO:0016020">
    <property type="term" value="C:membrane"/>
    <property type="evidence" value="ECO:0007669"/>
    <property type="project" value="UniProtKB-SubCell"/>
</dbReference>
<feature type="domain" description="Major facilitator superfamily (MFS) profile" evidence="8">
    <location>
        <begin position="9"/>
        <end position="127"/>
    </location>
</feature>
<dbReference type="InterPro" id="IPR020846">
    <property type="entry name" value="MFS_dom"/>
</dbReference>
<sequence length="127" mass="13710">MTKPLFFSVLAVTLGSSFQFGYNIGCVNAPGQLITDWFRGSHQRMFNSTMTKDQADFTWSVAVAIFSIGGMIGGLLSGYLADRFGRKGGMLLNNVFALIAAALMGLAKSVDVYLLIIIGRLIIGFNC</sequence>
<evidence type="ECO:0000313" key="9">
    <source>
        <dbReference type="Proteomes" id="UP000887566"/>
    </source>
</evidence>
<keyword evidence="4 6" id="KW-1133">Transmembrane helix</keyword>
<keyword evidence="3 6" id="KW-0812">Transmembrane</keyword>
<dbReference type="Pfam" id="PF00083">
    <property type="entry name" value="Sugar_tr"/>
    <property type="match status" value="1"/>
</dbReference>
<keyword evidence="9" id="KW-1185">Reference proteome</keyword>
<dbReference type="WBParaSite" id="PSAMB.scaffold4991size12948.g25720.t1">
    <property type="protein sequence ID" value="PSAMB.scaffold4991size12948.g25720.t1"/>
    <property type="gene ID" value="PSAMB.scaffold4991size12948.g25720"/>
</dbReference>
<feature type="signal peptide" evidence="7">
    <location>
        <begin position="1"/>
        <end position="17"/>
    </location>
</feature>
<evidence type="ECO:0000256" key="5">
    <source>
        <dbReference type="ARBA" id="ARBA00023136"/>
    </source>
</evidence>
<dbReference type="SUPFAM" id="SSF103473">
    <property type="entry name" value="MFS general substrate transporter"/>
    <property type="match status" value="1"/>
</dbReference>
<dbReference type="PROSITE" id="PS50850">
    <property type="entry name" value="MFS"/>
    <property type="match status" value="1"/>
</dbReference>
<evidence type="ECO:0000256" key="6">
    <source>
        <dbReference type="SAM" id="Phobius"/>
    </source>
</evidence>
<feature type="transmembrane region" description="Helical" evidence="6">
    <location>
        <begin position="57"/>
        <end position="79"/>
    </location>
</feature>
<dbReference type="InterPro" id="IPR045263">
    <property type="entry name" value="GLUT"/>
</dbReference>
<dbReference type="InterPro" id="IPR036259">
    <property type="entry name" value="MFS_trans_sf"/>
</dbReference>
<organism evidence="9 10">
    <name type="scientific">Plectus sambesii</name>
    <dbReference type="NCBI Taxonomy" id="2011161"/>
    <lineage>
        <taxon>Eukaryota</taxon>
        <taxon>Metazoa</taxon>
        <taxon>Ecdysozoa</taxon>
        <taxon>Nematoda</taxon>
        <taxon>Chromadorea</taxon>
        <taxon>Plectida</taxon>
        <taxon>Plectina</taxon>
        <taxon>Plectoidea</taxon>
        <taxon>Plectidae</taxon>
        <taxon>Plectus</taxon>
    </lineage>
</organism>
<feature type="transmembrane region" description="Helical" evidence="6">
    <location>
        <begin position="91"/>
        <end position="123"/>
    </location>
</feature>
<dbReference type="Gene3D" id="1.20.1250.20">
    <property type="entry name" value="MFS general substrate transporter like domains"/>
    <property type="match status" value="1"/>
</dbReference>
<keyword evidence="2" id="KW-0813">Transport</keyword>
<dbReference type="Proteomes" id="UP000887566">
    <property type="component" value="Unplaced"/>
</dbReference>
<keyword evidence="7" id="KW-0732">Signal</keyword>
<comment type="subcellular location">
    <subcellularLocation>
        <location evidence="1">Membrane</location>
        <topology evidence="1">Multi-pass membrane protein</topology>
    </subcellularLocation>
</comment>
<protein>
    <submittedName>
        <fullName evidence="10">Major facilitator superfamily (MFS) profile domain-containing protein</fullName>
    </submittedName>
</protein>
<evidence type="ECO:0000256" key="2">
    <source>
        <dbReference type="ARBA" id="ARBA00022448"/>
    </source>
</evidence>
<evidence type="ECO:0000313" key="10">
    <source>
        <dbReference type="WBParaSite" id="PSAMB.scaffold4991size12948.g25720.t1"/>
    </source>
</evidence>
<evidence type="ECO:0000256" key="7">
    <source>
        <dbReference type="SAM" id="SignalP"/>
    </source>
</evidence>
<evidence type="ECO:0000256" key="4">
    <source>
        <dbReference type="ARBA" id="ARBA00022989"/>
    </source>
</evidence>
<proteinExistence type="predicted"/>
<dbReference type="PANTHER" id="PTHR23503:SF8">
    <property type="entry name" value="FACILITATED GLUCOSE TRANSPORTER PROTEIN 1"/>
    <property type="match status" value="1"/>
</dbReference>
<dbReference type="PANTHER" id="PTHR23503">
    <property type="entry name" value="SOLUTE CARRIER FAMILY 2"/>
    <property type="match status" value="1"/>
</dbReference>
<dbReference type="InterPro" id="IPR005828">
    <property type="entry name" value="MFS_sugar_transport-like"/>
</dbReference>
<evidence type="ECO:0000256" key="3">
    <source>
        <dbReference type="ARBA" id="ARBA00022692"/>
    </source>
</evidence>
<feature type="chain" id="PRO_5037746875" evidence="7">
    <location>
        <begin position="18"/>
        <end position="127"/>
    </location>
</feature>
<evidence type="ECO:0000259" key="8">
    <source>
        <dbReference type="PROSITE" id="PS50850"/>
    </source>
</evidence>
<accession>A0A914WQ22</accession>
<name>A0A914WQ22_9BILA</name>
<dbReference type="GO" id="GO:0015149">
    <property type="term" value="F:hexose transmembrane transporter activity"/>
    <property type="evidence" value="ECO:0007669"/>
    <property type="project" value="TreeGrafter"/>
</dbReference>
<reference evidence="10" key="1">
    <citation type="submission" date="2022-11" db="UniProtKB">
        <authorList>
            <consortium name="WormBaseParasite"/>
        </authorList>
    </citation>
    <scope>IDENTIFICATION</scope>
</reference>